<dbReference type="AlphaFoldDB" id="C8XE74"/>
<protein>
    <recommendedName>
        <fullName evidence="2">UPF0301 protein Namu_5395</fullName>
    </recommendedName>
</protein>
<dbReference type="Pfam" id="PF02622">
    <property type="entry name" value="DUF179"/>
    <property type="match status" value="1"/>
</dbReference>
<dbReference type="SUPFAM" id="SSF143456">
    <property type="entry name" value="VC0467-like"/>
    <property type="match status" value="1"/>
</dbReference>
<dbReference type="PANTHER" id="PTHR30327">
    <property type="entry name" value="UNCHARACTERIZED PROTEIN YQGE"/>
    <property type="match status" value="1"/>
</dbReference>
<reference evidence="3 4" key="2">
    <citation type="journal article" date="2010" name="Stand. Genomic Sci.">
        <title>Complete genome sequence of Nakamurella multipartita type strain (Y-104).</title>
        <authorList>
            <person name="Tice H."/>
            <person name="Mayilraj S."/>
            <person name="Sims D."/>
            <person name="Lapidus A."/>
            <person name="Nolan M."/>
            <person name="Lucas S."/>
            <person name="Glavina Del Rio T."/>
            <person name="Copeland A."/>
            <person name="Cheng J.F."/>
            <person name="Meincke L."/>
            <person name="Bruce D."/>
            <person name="Goodwin L."/>
            <person name="Pitluck S."/>
            <person name="Ivanova N."/>
            <person name="Mavromatis K."/>
            <person name="Ovchinnikova G."/>
            <person name="Pati A."/>
            <person name="Chen A."/>
            <person name="Palaniappan K."/>
            <person name="Land M."/>
            <person name="Hauser L."/>
            <person name="Chang Y.J."/>
            <person name="Jeffries C.D."/>
            <person name="Detter J.C."/>
            <person name="Brettin T."/>
            <person name="Rohde M."/>
            <person name="Goker M."/>
            <person name="Bristow J."/>
            <person name="Eisen J.A."/>
            <person name="Markowitz V."/>
            <person name="Hugenholtz P."/>
            <person name="Kyrpides N.C."/>
            <person name="Klenk H.P."/>
            <person name="Chen F."/>
        </authorList>
    </citation>
    <scope>NUCLEOTIDE SEQUENCE [LARGE SCALE GENOMIC DNA]</scope>
    <source>
        <strain evidence="4">ATCC 700099 / DSM 44233 / CIP 104796 / JCM 9543 / NBRC 105858 / Y-104</strain>
    </source>
</reference>
<dbReference type="KEGG" id="nml:Namu_5395"/>
<dbReference type="InterPro" id="IPR003774">
    <property type="entry name" value="AlgH-like"/>
</dbReference>
<comment type="similarity">
    <text evidence="1 2">Belongs to the UPF0301 (AlgH) family.</text>
</comment>
<dbReference type="PANTHER" id="PTHR30327:SF1">
    <property type="entry name" value="UPF0301 PROTEIN YQGE"/>
    <property type="match status" value="1"/>
</dbReference>
<evidence type="ECO:0000256" key="1">
    <source>
        <dbReference type="ARBA" id="ARBA00009600"/>
    </source>
</evidence>
<dbReference type="GO" id="GO:0005829">
    <property type="term" value="C:cytosol"/>
    <property type="evidence" value="ECO:0007669"/>
    <property type="project" value="TreeGrafter"/>
</dbReference>
<evidence type="ECO:0000313" key="3">
    <source>
        <dbReference type="EMBL" id="ACV81658.1"/>
    </source>
</evidence>
<dbReference type="HOGENOM" id="CLU_057596_2_0_11"/>
<keyword evidence="4" id="KW-1185">Reference proteome</keyword>
<accession>C8XE74</accession>
<dbReference type="FunCoup" id="C8XE74">
    <property type="interactions" value="27"/>
</dbReference>
<dbReference type="Gene3D" id="3.40.1740.10">
    <property type="entry name" value="VC0467-like"/>
    <property type="match status" value="1"/>
</dbReference>
<evidence type="ECO:0000313" key="4">
    <source>
        <dbReference type="Proteomes" id="UP000002218"/>
    </source>
</evidence>
<proteinExistence type="inferred from homology"/>
<dbReference type="STRING" id="479431.Namu_5395"/>
<dbReference type="InParanoid" id="C8XE74"/>
<dbReference type="eggNOG" id="COG1678">
    <property type="taxonomic scope" value="Bacteria"/>
</dbReference>
<name>C8XE74_NAKMY</name>
<gene>
    <name evidence="3" type="ordered locus">Namu_5395</name>
</gene>
<dbReference type="HAMAP" id="MF_00758">
    <property type="entry name" value="UPF0301"/>
    <property type="match status" value="1"/>
</dbReference>
<organism evidence="3 4">
    <name type="scientific">Nakamurella multipartita (strain ATCC 700099 / DSM 44233 / CIP 104796 / JCM 9543 / NBRC 105858 / Y-104)</name>
    <name type="common">Microsphaera multipartita</name>
    <dbReference type="NCBI Taxonomy" id="479431"/>
    <lineage>
        <taxon>Bacteria</taxon>
        <taxon>Bacillati</taxon>
        <taxon>Actinomycetota</taxon>
        <taxon>Actinomycetes</taxon>
        <taxon>Nakamurellales</taxon>
        <taxon>Nakamurellaceae</taxon>
        <taxon>Nakamurella</taxon>
    </lineage>
</organism>
<dbReference type="Proteomes" id="UP000002218">
    <property type="component" value="Chromosome"/>
</dbReference>
<reference evidence="4" key="1">
    <citation type="submission" date="2009-09" db="EMBL/GenBank/DDBJ databases">
        <title>The complete genome of Nakamurella multipartita DSM 44233.</title>
        <authorList>
            <consortium name="US DOE Joint Genome Institute (JGI-PGF)"/>
            <person name="Lucas S."/>
            <person name="Copeland A."/>
            <person name="Lapidus A."/>
            <person name="Glavina del Rio T."/>
            <person name="Dalin E."/>
            <person name="Tice H."/>
            <person name="Bruce D."/>
            <person name="Goodwin L."/>
            <person name="Pitluck S."/>
            <person name="Kyrpides N."/>
            <person name="Mavromatis K."/>
            <person name="Ivanova N."/>
            <person name="Ovchinnikova G."/>
            <person name="Sims D."/>
            <person name="Meincke L."/>
            <person name="Brettin T."/>
            <person name="Detter J.C."/>
            <person name="Han C."/>
            <person name="Larimer F."/>
            <person name="Land M."/>
            <person name="Hauser L."/>
            <person name="Markowitz V."/>
            <person name="Cheng J.-F."/>
            <person name="Hugenholtz P."/>
            <person name="Woyke T."/>
            <person name="Wu D."/>
            <person name="Klenk H.-P."/>
            <person name="Eisen J.A."/>
        </authorList>
    </citation>
    <scope>NUCLEOTIDE SEQUENCE [LARGE SCALE GENOMIC DNA]</scope>
    <source>
        <strain evidence="4">ATCC 700099 / DSM 44233 / CIP 104796 / JCM 9543 / NBRC 105858 / Y-104</strain>
    </source>
</reference>
<sequence>MREIESLRAGMLLVATPGLRDPHFRRTVVYLVAHSVDGTVGVILNRPSETAVQNVLPGWASHTARPHAVFAGGPVQTSAAMCLGVCRIGTNPREVQGVVGVTGPVVLVDLDGDPATVTQSLRGIRIYAGRAGWDAEQLVDEIIEGSWYVVPGLPDDVLAGPRTDLWFSVLRRQPYPQSLMAYHPGDLTRN</sequence>
<evidence type="ECO:0000256" key="2">
    <source>
        <dbReference type="HAMAP-Rule" id="MF_00758"/>
    </source>
</evidence>
<dbReference type="NCBIfam" id="NF001272">
    <property type="entry name" value="PRK00228.2-4"/>
    <property type="match status" value="1"/>
</dbReference>
<dbReference type="EMBL" id="CP001737">
    <property type="protein sequence ID" value="ACV81658.1"/>
    <property type="molecule type" value="Genomic_DNA"/>
</dbReference>